<keyword evidence="3" id="KW-1185">Reference proteome</keyword>
<protein>
    <recommendedName>
        <fullName evidence="4">Antifreeze protein</fullName>
    </recommendedName>
</protein>
<dbReference type="EMBL" id="JAOVZQ010000001">
    <property type="protein sequence ID" value="MCY0094057.1"/>
    <property type="molecule type" value="Genomic_DNA"/>
</dbReference>
<evidence type="ECO:0000313" key="2">
    <source>
        <dbReference type="EMBL" id="MCY0094057.1"/>
    </source>
</evidence>
<name>A0ABT3YDT7_9HYPH</name>
<organism evidence="2 3">
    <name type="scientific">Hoeflea ulvae</name>
    <dbReference type="NCBI Taxonomy" id="2983764"/>
    <lineage>
        <taxon>Bacteria</taxon>
        <taxon>Pseudomonadati</taxon>
        <taxon>Pseudomonadota</taxon>
        <taxon>Alphaproteobacteria</taxon>
        <taxon>Hyphomicrobiales</taxon>
        <taxon>Rhizobiaceae</taxon>
        <taxon>Hoeflea</taxon>
    </lineage>
</organism>
<gene>
    <name evidence="2" type="ORF">OEG82_08495</name>
</gene>
<dbReference type="RefSeq" id="WP_267611999.1">
    <property type="nucleotide sequence ID" value="NZ_JAOVZQ010000001.1"/>
</dbReference>
<evidence type="ECO:0008006" key="4">
    <source>
        <dbReference type="Google" id="ProtNLM"/>
    </source>
</evidence>
<sequence>MARKPANPVEIWQACAGLGMLAFEAQAVIGMRMLGMGGVWPVSKSENSKMLAEKPPAFAKAAVAAARKAAAGGRPDQVLTAAVKPLTKTARANRKRLAGNAMPRGRKKT</sequence>
<reference evidence="2" key="1">
    <citation type="submission" date="2022-10" db="EMBL/GenBank/DDBJ databases">
        <title>Hoeflea sp. J2-29, isolated from marine algae.</title>
        <authorList>
            <person name="Kristyanto S."/>
            <person name="Kim J.M."/>
            <person name="Jeon C.O."/>
        </authorList>
    </citation>
    <scope>NUCLEOTIDE SEQUENCE</scope>
    <source>
        <strain evidence="2">J2-29</strain>
    </source>
</reference>
<accession>A0ABT3YDT7</accession>
<dbReference type="Proteomes" id="UP001081283">
    <property type="component" value="Unassembled WGS sequence"/>
</dbReference>
<evidence type="ECO:0000256" key="1">
    <source>
        <dbReference type="SAM" id="MobiDB-lite"/>
    </source>
</evidence>
<evidence type="ECO:0000313" key="3">
    <source>
        <dbReference type="Proteomes" id="UP001081283"/>
    </source>
</evidence>
<comment type="caution">
    <text evidence="2">The sequence shown here is derived from an EMBL/GenBank/DDBJ whole genome shotgun (WGS) entry which is preliminary data.</text>
</comment>
<feature type="region of interest" description="Disordered" evidence="1">
    <location>
        <begin position="89"/>
        <end position="109"/>
    </location>
</feature>
<proteinExistence type="predicted"/>